<evidence type="ECO:0000256" key="1">
    <source>
        <dbReference type="SAM" id="MobiDB-lite"/>
    </source>
</evidence>
<dbReference type="AlphaFoldDB" id="A0A9X4RFM0"/>
<organism evidence="2 3">
    <name type="scientific">Speluncibacter jeojiensis</name>
    <dbReference type="NCBI Taxonomy" id="2710754"/>
    <lineage>
        <taxon>Bacteria</taxon>
        <taxon>Bacillati</taxon>
        <taxon>Actinomycetota</taxon>
        <taxon>Actinomycetes</taxon>
        <taxon>Mycobacteriales</taxon>
        <taxon>Speluncibacteraceae</taxon>
        <taxon>Speluncibacter</taxon>
    </lineage>
</organism>
<evidence type="ECO:0000313" key="2">
    <source>
        <dbReference type="EMBL" id="MDG3016759.1"/>
    </source>
</evidence>
<comment type="caution">
    <text evidence="2">The sequence shown here is derived from an EMBL/GenBank/DDBJ whole genome shotgun (WGS) entry which is preliminary data.</text>
</comment>
<protein>
    <submittedName>
        <fullName evidence="2">Uncharacterized protein</fullName>
    </submittedName>
</protein>
<dbReference type="Proteomes" id="UP001152755">
    <property type="component" value="Unassembled WGS sequence"/>
</dbReference>
<sequence length="109" mass="11291">MDAKTVASPLPCHDNAKAPAPAWSTVKAETVAGRSPVEPGPRDPNPIAASLDPTAATAVLDPNPNAAMASVDTSPSAAVRFIESPLWSVDDVTRPHCAPVGESDVQHFR</sequence>
<name>A0A9X4RFM0_9ACTN</name>
<dbReference type="EMBL" id="JANRHA010000017">
    <property type="protein sequence ID" value="MDG3016759.1"/>
    <property type="molecule type" value="Genomic_DNA"/>
</dbReference>
<dbReference type="RefSeq" id="WP_332520680.1">
    <property type="nucleotide sequence ID" value="NZ_JANRHA010000017.1"/>
</dbReference>
<keyword evidence="3" id="KW-1185">Reference proteome</keyword>
<reference evidence="2" key="1">
    <citation type="submission" date="2022-08" db="EMBL/GenBank/DDBJ databases">
        <title>Genome analysis of Corynebacteriales strain.</title>
        <authorList>
            <person name="Lee S.D."/>
        </authorList>
    </citation>
    <scope>NUCLEOTIDE SEQUENCE</scope>
    <source>
        <strain evidence="2">D3-21</strain>
    </source>
</reference>
<feature type="region of interest" description="Disordered" evidence="1">
    <location>
        <begin position="1"/>
        <end position="21"/>
    </location>
</feature>
<gene>
    <name evidence="2" type="ORF">NVS88_19590</name>
</gene>
<accession>A0A9X4RFM0</accession>
<proteinExistence type="predicted"/>
<evidence type="ECO:0000313" key="3">
    <source>
        <dbReference type="Proteomes" id="UP001152755"/>
    </source>
</evidence>